<sequence length="162" mass="19300">MVKVVLWFFFILPWISLFLLNNSVIRRYIPVALFATVVNTIMYQIAWAYDSWKYNETLFWWDNVAQIHAVNGVFGVGTIWIFYFTFRKFWIYLVVNLIVDCIYSFGFRALWKKLKITTGYGNLSPLEAILIMTIMAIIFYVYQMWQEGLIGRENENSVKRVT</sequence>
<name>A0A4Y8IF75_9BACI</name>
<accession>A0A4Y8IF75</accession>
<feature type="transmembrane region" description="Helical" evidence="1">
    <location>
        <begin position="64"/>
        <end position="83"/>
    </location>
</feature>
<organism evidence="2 3">
    <name type="scientific">Filobacillus milosensis</name>
    <dbReference type="NCBI Taxonomy" id="94137"/>
    <lineage>
        <taxon>Bacteria</taxon>
        <taxon>Bacillati</taxon>
        <taxon>Bacillota</taxon>
        <taxon>Bacilli</taxon>
        <taxon>Bacillales</taxon>
        <taxon>Bacillaceae</taxon>
        <taxon>Filobacillus</taxon>
    </lineage>
</organism>
<dbReference type="EMBL" id="SOPW01000013">
    <property type="protein sequence ID" value="TFB18502.1"/>
    <property type="molecule type" value="Genomic_DNA"/>
</dbReference>
<gene>
    <name evidence="2" type="ORF">E3U55_11970</name>
</gene>
<dbReference type="OrthoDB" id="1683771at2"/>
<dbReference type="RefSeq" id="WP_134340707.1">
    <property type="nucleotide sequence ID" value="NZ_SOPW01000013.1"/>
</dbReference>
<feature type="transmembrane region" description="Helical" evidence="1">
    <location>
        <begin position="123"/>
        <end position="142"/>
    </location>
</feature>
<dbReference type="AlphaFoldDB" id="A0A4Y8IF75"/>
<feature type="transmembrane region" description="Helical" evidence="1">
    <location>
        <begin position="31"/>
        <end position="49"/>
    </location>
</feature>
<keyword evidence="1" id="KW-0472">Membrane</keyword>
<evidence type="ECO:0000313" key="2">
    <source>
        <dbReference type="EMBL" id="TFB18502.1"/>
    </source>
</evidence>
<evidence type="ECO:0000313" key="3">
    <source>
        <dbReference type="Proteomes" id="UP000297975"/>
    </source>
</evidence>
<proteinExistence type="predicted"/>
<feature type="transmembrane region" description="Helical" evidence="1">
    <location>
        <begin position="90"/>
        <end position="111"/>
    </location>
</feature>
<keyword evidence="1" id="KW-1133">Transmembrane helix</keyword>
<dbReference type="Proteomes" id="UP000297975">
    <property type="component" value="Unassembled WGS sequence"/>
</dbReference>
<keyword evidence="1" id="KW-0812">Transmembrane</keyword>
<comment type="caution">
    <text evidence="2">The sequence shown here is derived from an EMBL/GenBank/DDBJ whole genome shotgun (WGS) entry which is preliminary data.</text>
</comment>
<feature type="transmembrane region" description="Helical" evidence="1">
    <location>
        <begin position="6"/>
        <end position="24"/>
    </location>
</feature>
<protein>
    <submittedName>
        <fullName evidence="2">Uncharacterized protein</fullName>
    </submittedName>
</protein>
<keyword evidence="3" id="KW-1185">Reference proteome</keyword>
<reference evidence="2 3" key="1">
    <citation type="submission" date="2019-03" db="EMBL/GenBank/DDBJ databases">
        <authorList>
            <person name="He R.-H."/>
        </authorList>
    </citation>
    <scope>NUCLEOTIDE SEQUENCE [LARGE SCALE GENOMIC DNA]</scope>
    <source>
        <strain evidence="3">SH 714</strain>
    </source>
</reference>
<evidence type="ECO:0000256" key="1">
    <source>
        <dbReference type="SAM" id="Phobius"/>
    </source>
</evidence>